<reference evidence="2 3" key="1">
    <citation type="submission" date="2023-04" db="EMBL/GenBank/DDBJ databases">
        <title>Colletotrichum tabacum stain YC1 causing leaf anthracnose on Nicotiana tabacum(L.) cv.</title>
        <authorList>
            <person name="Ji Z."/>
            <person name="Wang M."/>
            <person name="Zhang J."/>
            <person name="Wang N."/>
            <person name="Zhou Z."/>
        </authorList>
    </citation>
    <scope>NUCLEOTIDE SEQUENCE [LARGE SCALE GENOMIC DNA]</scope>
    <source>
        <strain evidence="2 3">YC1</strain>
    </source>
</reference>
<organism evidence="2 3">
    <name type="scientific">Colletotrichum tabaci</name>
    <dbReference type="NCBI Taxonomy" id="1209068"/>
    <lineage>
        <taxon>Eukaryota</taxon>
        <taxon>Fungi</taxon>
        <taxon>Dikarya</taxon>
        <taxon>Ascomycota</taxon>
        <taxon>Pezizomycotina</taxon>
        <taxon>Sordariomycetes</taxon>
        <taxon>Hypocreomycetidae</taxon>
        <taxon>Glomerellales</taxon>
        <taxon>Glomerellaceae</taxon>
        <taxon>Colletotrichum</taxon>
        <taxon>Colletotrichum destructivum species complex</taxon>
    </lineage>
</organism>
<accession>A0AAV9ST18</accession>
<feature type="region of interest" description="Disordered" evidence="1">
    <location>
        <begin position="1"/>
        <end position="25"/>
    </location>
</feature>
<gene>
    <name evidence="2" type="ORF">QIS74_13162</name>
</gene>
<sequence>MPRAETGADSNDSDNGNNGTSQPSADLAVAAMIDWMMSMNVPIVGSPRLGSAACEANQPSEARWPLLAFTM</sequence>
<proteinExistence type="predicted"/>
<feature type="compositionally biased region" description="Low complexity" evidence="1">
    <location>
        <begin position="7"/>
        <end position="21"/>
    </location>
</feature>
<evidence type="ECO:0000313" key="2">
    <source>
        <dbReference type="EMBL" id="KAK6206674.1"/>
    </source>
</evidence>
<dbReference type="Proteomes" id="UP001327957">
    <property type="component" value="Unassembled WGS sequence"/>
</dbReference>
<evidence type="ECO:0000313" key="3">
    <source>
        <dbReference type="Proteomes" id="UP001327957"/>
    </source>
</evidence>
<protein>
    <submittedName>
        <fullName evidence="2">Uncharacterized protein</fullName>
    </submittedName>
</protein>
<comment type="caution">
    <text evidence="2">The sequence shown here is derived from an EMBL/GenBank/DDBJ whole genome shotgun (WGS) entry which is preliminary data.</text>
</comment>
<name>A0AAV9ST18_9PEZI</name>
<evidence type="ECO:0000256" key="1">
    <source>
        <dbReference type="SAM" id="MobiDB-lite"/>
    </source>
</evidence>
<dbReference type="AlphaFoldDB" id="A0AAV9ST18"/>
<keyword evidence="3" id="KW-1185">Reference proteome</keyword>
<dbReference type="EMBL" id="JASAOK010000054">
    <property type="protein sequence ID" value="KAK6206674.1"/>
    <property type="molecule type" value="Genomic_DNA"/>
</dbReference>